<protein>
    <submittedName>
        <fullName evidence="2">Uncharacterized protein</fullName>
    </submittedName>
</protein>
<reference evidence="2" key="1">
    <citation type="submission" date="2023-06" db="EMBL/GenBank/DDBJ databases">
        <title>Draft genome of Marssonina rosae.</title>
        <authorList>
            <person name="Cheng Q."/>
        </authorList>
    </citation>
    <scope>NUCLEOTIDE SEQUENCE</scope>
    <source>
        <strain evidence="2">R4</strain>
    </source>
</reference>
<dbReference type="Proteomes" id="UP001285354">
    <property type="component" value="Unassembled WGS sequence"/>
</dbReference>
<accession>A0AAD9SX69</accession>
<feature type="signal peptide" evidence="1">
    <location>
        <begin position="1"/>
        <end position="19"/>
    </location>
</feature>
<evidence type="ECO:0000313" key="3">
    <source>
        <dbReference type="Proteomes" id="UP001285354"/>
    </source>
</evidence>
<evidence type="ECO:0000313" key="2">
    <source>
        <dbReference type="EMBL" id="KAK2625166.1"/>
    </source>
</evidence>
<sequence length="200" mass="21025">MLLPTSIASVLALSSLATGTQVHPKRSQQTNVALYAYGVGAGLPIIYADGLAYFGLSNLDNATTSTVVNFSYDDADTSVPWTIASNTSSVTFNETLTLYIIPTSGTFAQIGFAANDSLPEGAVNTGFGFYGSAVAYAASESDYQLSFWAKATSTRGVFGLYWKATGTSRPNGAFPVTVKNTAPVFPDFASEDEDADSSDR</sequence>
<name>A0AAD9SX69_9HELO</name>
<organism evidence="2 3">
    <name type="scientific">Diplocarpon rosae</name>
    <dbReference type="NCBI Taxonomy" id="946125"/>
    <lineage>
        <taxon>Eukaryota</taxon>
        <taxon>Fungi</taxon>
        <taxon>Dikarya</taxon>
        <taxon>Ascomycota</taxon>
        <taxon>Pezizomycotina</taxon>
        <taxon>Leotiomycetes</taxon>
        <taxon>Helotiales</taxon>
        <taxon>Drepanopezizaceae</taxon>
        <taxon>Diplocarpon</taxon>
    </lineage>
</organism>
<keyword evidence="3" id="KW-1185">Reference proteome</keyword>
<feature type="chain" id="PRO_5042146151" evidence="1">
    <location>
        <begin position="20"/>
        <end position="200"/>
    </location>
</feature>
<dbReference type="AlphaFoldDB" id="A0AAD9SX69"/>
<keyword evidence="1" id="KW-0732">Signal</keyword>
<gene>
    <name evidence="2" type="ORF">QTJ16_005535</name>
</gene>
<evidence type="ECO:0000256" key="1">
    <source>
        <dbReference type="SAM" id="SignalP"/>
    </source>
</evidence>
<proteinExistence type="predicted"/>
<comment type="caution">
    <text evidence="2">The sequence shown here is derived from an EMBL/GenBank/DDBJ whole genome shotgun (WGS) entry which is preliminary data.</text>
</comment>
<dbReference type="EMBL" id="JAUBYV010000008">
    <property type="protein sequence ID" value="KAK2625166.1"/>
    <property type="molecule type" value="Genomic_DNA"/>
</dbReference>